<keyword evidence="10" id="KW-1185">Reference proteome</keyword>
<feature type="transmembrane region" description="Helical" evidence="8">
    <location>
        <begin position="93"/>
        <end position="111"/>
    </location>
</feature>
<comment type="similarity">
    <text evidence="2">Belongs to the auxin efflux carrier (TC 2.A.69) family.</text>
</comment>
<evidence type="ECO:0000313" key="9">
    <source>
        <dbReference type="EMBL" id="MBB5960767.1"/>
    </source>
</evidence>
<keyword evidence="5 8" id="KW-0812">Transmembrane</keyword>
<dbReference type="Gene3D" id="1.20.1530.20">
    <property type="match status" value="1"/>
</dbReference>
<dbReference type="PANTHER" id="PTHR36838:SF1">
    <property type="entry name" value="SLR1864 PROTEIN"/>
    <property type="match status" value="1"/>
</dbReference>
<dbReference type="GO" id="GO:0005886">
    <property type="term" value="C:plasma membrane"/>
    <property type="evidence" value="ECO:0007669"/>
    <property type="project" value="UniProtKB-SubCell"/>
</dbReference>
<evidence type="ECO:0000256" key="7">
    <source>
        <dbReference type="ARBA" id="ARBA00023136"/>
    </source>
</evidence>
<evidence type="ECO:0000256" key="2">
    <source>
        <dbReference type="ARBA" id="ARBA00010145"/>
    </source>
</evidence>
<feature type="transmembrane region" description="Helical" evidence="8">
    <location>
        <begin position="253"/>
        <end position="274"/>
    </location>
</feature>
<dbReference type="Proteomes" id="UP000562352">
    <property type="component" value="Unassembled WGS sequence"/>
</dbReference>
<dbReference type="EMBL" id="JACHJJ010000001">
    <property type="protein sequence ID" value="MBB5960767.1"/>
    <property type="molecule type" value="Genomic_DNA"/>
</dbReference>
<feature type="transmembrane region" description="Helical" evidence="8">
    <location>
        <begin position="39"/>
        <end position="61"/>
    </location>
</feature>
<comment type="subcellular location">
    <subcellularLocation>
        <location evidence="1">Cell membrane</location>
        <topology evidence="1">Multi-pass membrane protein</topology>
    </subcellularLocation>
</comment>
<keyword evidence="4" id="KW-1003">Cell membrane</keyword>
<dbReference type="GO" id="GO:0055085">
    <property type="term" value="P:transmembrane transport"/>
    <property type="evidence" value="ECO:0007669"/>
    <property type="project" value="InterPro"/>
</dbReference>
<evidence type="ECO:0000256" key="4">
    <source>
        <dbReference type="ARBA" id="ARBA00022475"/>
    </source>
</evidence>
<feature type="transmembrane region" description="Helical" evidence="8">
    <location>
        <begin position="286"/>
        <end position="305"/>
    </location>
</feature>
<name>A0A841CXQ9_PLAVE</name>
<dbReference type="InterPro" id="IPR038770">
    <property type="entry name" value="Na+/solute_symporter_sf"/>
</dbReference>
<evidence type="ECO:0008006" key="11">
    <source>
        <dbReference type="Google" id="ProtNLM"/>
    </source>
</evidence>
<protein>
    <recommendedName>
        <fullName evidence="11">AEC family transporter</fullName>
    </recommendedName>
</protein>
<dbReference type="PANTHER" id="PTHR36838">
    <property type="entry name" value="AUXIN EFFLUX CARRIER FAMILY PROTEIN"/>
    <property type="match status" value="1"/>
</dbReference>
<sequence length="306" mass="31008">MSEVVGALAMLVAVAVLGYLAGVGGALRPQDELVLSRLAFRVATPALLFTTVAAADLGSIFSPVLVTNLAGVLSVQAVFLAAAFLLRRGKRAELVIGTLCASYVNAGNLGVPVSVHVLGDGALIAPVLLSQLLVMTPVAFLLLDRDASGGASVREALGRPLRNPLTVATLLGLGVALTGAGVPDMLMRPIELVGAAAVPVALIAYGLSLSGARRAEGDGHARDVALAVALKCFVQPGVAYLVGRFALGLDGGLLFAATLLAALPTAQNIYVYAVHYGTAKPLARHAVLVSTLVSIPVMIAISGLLG</sequence>
<organism evidence="9 10">
    <name type="scientific">Planomonospora venezuelensis</name>
    <dbReference type="NCBI Taxonomy" id="1999"/>
    <lineage>
        <taxon>Bacteria</taxon>
        <taxon>Bacillati</taxon>
        <taxon>Actinomycetota</taxon>
        <taxon>Actinomycetes</taxon>
        <taxon>Streptosporangiales</taxon>
        <taxon>Streptosporangiaceae</taxon>
        <taxon>Planomonospora</taxon>
    </lineage>
</organism>
<evidence type="ECO:0000256" key="8">
    <source>
        <dbReference type="SAM" id="Phobius"/>
    </source>
</evidence>
<evidence type="ECO:0000256" key="6">
    <source>
        <dbReference type="ARBA" id="ARBA00022989"/>
    </source>
</evidence>
<feature type="transmembrane region" description="Helical" evidence="8">
    <location>
        <begin position="67"/>
        <end position="86"/>
    </location>
</feature>
<feature type="transmembrane region" description="Helical" evidence="8">
    <location>
        <begin position="224"/>
        <end position="247"/>
    </location>
</feature>
<evidence type="ECO:0000256" key="3">
    <source>
        <dbReference type="ARBA" id="ARBA00022448"/>
    </source>
</evidence>
<proteinExistence type="inferred from homology"/>
<dbReference type="Pfam" id="PF03547">
    <property type="entry name" value="Mem_trans"/>
    <property type="match status" value="1"/>
</dbReference>
<keyword evidence="3" id="KW-0813">Transport</keyword>
<dbReference type="RefSeq" id="WP_184937099.1">
    <property type="nucleotide sequence ID" value="NZ_BAAAWZ010000001.1"/>
</dbReference>
<feature type="transmembrane region" description="Helical" evidence="8">
    <location>
        <begin position="192"/>
        <end position="212"/>
    </location>
</feature>
<keyword evidence="7 8" id="KW-0472">Membrane</keyword>
<accession>A0A841CXQ9</accession>
<feature type="transmembrane region" description="Helical" evidence="8">
    <location>
        <begin position="6"/>
        <end position="27"/>
    </location>
</feature>
<reference evidence="9 10" key="1">
    <citation type="submission" date="2020-08" db="EMBL/GenBank/DDBJ databases">
        <title>Genomic Encyclopedia of Type Strains, Phase III (KMG-III): the genomes of soil and plant-associated and newly described type strains.</title>
        <authorList>
            <person name="Whitman W."/>
        </authorList>
    </citation>
    <scope>NUCLEOTIDE SEQUENCE [LARGE SCALE GENOMIC DNA]</scope>
    <source>
        <strain evidence="9 10">CECT 3303</strain>
    </source>
</reference>
<dbReference type="AlphaFoldDB" id="A0A841CXQ9"/>
<gene>
    <name evidence="9" type="ORF">FHS22_000005</name>
</gene>
<evidence type="ECO:0000256" key="5">
    <source>
        <dbReference type="ARBA" id="ARBA00022692"/>
    </source>
</evidence>
<evidence type="ECO:0000313" key="10">
    <source>
        <dbReference type="Proteomes" id="UP000562352"/>
    </source>
</evidence>
<keyword evidence="6 8" id="KW-1133">Transmembrane helix</keyword>
<comment type="caution">
    <text evidence="9">The sequence shown here is derived from an EMBL/GenBank/DDBJ whole genome shotgun (WGS) entry which is preliminary data.</text>
</comment>
<evidence type="ECO:0000256" key="1">
    <source>
        <dbReference type="ARBA" id="ARBA00004651"/>
    </source>
</evidence>
<feature type="transmembrane region" description="Helical" evidence="8">
    <location>
        <begin position="164"/>
        <end position="186"/>
    </location>
</feature>
<feature type="transmembrane region" description="Helical" evidence="8">
    <location>
        <begin position="123"/>
        <end position="143"/>
    </location>
</feature>
<dbReference type="InterPro" id="IPR004776">
    <property type="entry name" value="Mem_transp_PIN-like"/>
</dbReference>